<reference evidence="1 2" key="1">
    <citation type="submission" date="2020-08" db="EMBL/GenBank/DDBJ databases">
        <authorList>
            <person name="Liu C."/>
            <person name="Sun Q."/>
        </authorList>
    </citation>
    <scope>NUCLEOTIDE SEQUENCE [LARGE SCALE GENOMIC DNA]</scope>
    <source>
        <strain evidence="1 2">NSJ-61</strain>
    </source>
</reference>
<organism evidence="1 2">
    <name type="scientific">[Eubacterium] hominis</name>
    <dbReference type="NCBI Taxonomy" id="2764325"/>
    <lineage>
        <taxon>Bacteria</taxon>
        <taxon>Bacillati</taxon>
        <taxon>Bacillota</taxon>
        <taxon>Erysipelotrichia</taxon>
        <taxon>Erysipelotrichales</taxon>
        <taxon>Erysipelotrichaceae</taxon>
        <taxon>Amedibacillus</taxon>
    </lineage>
</organism>
<protein>
    <recommendedName>
        <fullName evidence="3">DUF3168 domain-containing protein</fullName>
    </recommendedName>
</protein>
<dbReference type="RefSeq" id="WP_117452042.1">
    <property type="nucleotide sequence ID" value="NZ_CP060636.1"/>
</dbReference>
<evidence type="ECO:0000313" key="2">
    <source>
        <dbReference type="Proteomes" id="UP000515856"/>
    </source>
</evidence>
<dbReference type="EMBL" id="CP060636">
    <property type="protein sequence ID" value="QNM11790.1"/>
    <property type="molecule type" value="Genomic_DNA"/>
</dbReference>
<sequence length="139" mass="15693">MIVHKTYDSVLKALNDYLLANSEYDPEISTTPDGDVYPKVIVEELENSTLKKDNMNIVSLSLVGIKIDIYAMPMKKGTKMLAGRTIARELCDLCSVVCEDMYGLKRTTCKPTPNIDDKIYRLTMIYNNVQSDTGRSLFL</sequence>
<name>A0A7G9GLV8_9FIRM</name>
<evidence type="ECO:0000313" key="1">
    <source>
        <dbReference type="EMBL" id="QNM11790.1"/>
    </source>
</evidence>
<keyword evidence="2" id="KW-1185">Reference proteome</keyword>
<accession>A0A7G9GLV8</accession>
<evidence type="ECO:0008006" key="3">
    <source>
        <dbReference type="Google" id="ProtNLM"/>
    </source>
</evidence>
<dbReference type="AlphaFoldDB" id="A0A7G9GLV8"/>
<proteinExistence type="predicted"/>
<dbReference type="KEGG" id="ehn:H9Q80_16315"/>
<dbReference type="Proteomes" id="UP000515856">
    <property type="component" value="Chromosome"/>
</dbReference>
<gene>
    <name evidence="1" type="ORF">H9Q80_16315</name>
</gene>